<feature type="region of interest" description="Disordered" evidence="1">
    <location>
        <begin position="516"/>
        <end position="546"/>
    </location>
</feature>
<dbReference type="AlphaFoldDB" id="A0A6L2JG88"/>
<dbReference type="GO" id="GO:0008270">
    <property type="term" value="F:zinc ion binding"/>
    <property type="evidence" value="ECO:0007669"/>
    <property type="project" value="InterPro"/>
</dbReference>
<sequence length="682" mass="77990">MMVASKVHMLKPGEYELWMMRMEQYIQMVDYSLWDVIKNGNAPPITKVVEGVEITIAPARAEEKVQRRLELKARRTLLMEIPNEQQLKFNSIKDAKLQKLISLLEIYGESILQVDVNQKFLRSLSPEWNTHTIVWRNKPEIDTLSLDYIYNNLKIYESEDLQQTYPNDLEEMDLRWQMAMLTMRARRFLKNTGNKFSLNGNETIGFDKSKVECYNCHKRGHFAKEYIAPRSQDTKHKESSRRTVPVEIPASVALVSCDGLGEFVNEPIVSEPIVKKPEVETSEAKASAVKPKVVRKNFGPPLSEDWISDGEDEAELKPKIEKKTVKPSFAKIEFVKSTKQVKSPSKTIVKQDYEEINEGYIAFGGNPKGGKITGRDHKGKVIKYDNGAEFKNKEMNLFCEMKGIMREYSEAKTSQQNGVAKKRNRILIEAARTMLADSKLSTTFWAEVVNTTCYVQNRVLVVKPHNKTPYELFHGKFDGKADEGFFIGYSLNSKTFKVFNNRTRIVEENLHIKKKVDEDPRQESKCSDQEKEDNVNNTDSDNAAGINKVNVVGANTNNELPFDPEMHALEDVSTFNFSSDHEDDDEITDMNNLDITIQVSPTPTIRIHKDHPLDQVIGDLHSTTQTRHMSNHLEKHRTESRSDNMVGKPHGVIISWIIASKNIKKVIEGIDAENWQMTILGC</sequence>
<organism evidence="3">
    <name type="scientific">Tanacetum cinerariifolium</name>
    <name type="common">Dalmatian daisy</name>
    <name type="synonym">Chrysanthemum cinerariifolium</name>
    <dbReference type="NCBI Taxonomy" id="118510"/>
    <lineage>
        <taxon>Eukaryota</taxon>
        <taxon>Viridiplantae</taxon>
        <taxon>Streptophyta</taxon>
        <taxon>Embryophyta</taxon>
        <taxon>Tracheophyta</taxon>
        <taxon>Spermatophyta</taxon>
        <taxon>Magnoliopsida</taxon>
        <taxon>eudicotyledons</taxon>
        <taxon>Gunneridae</taxon>
        <taxon>Pentapetalae</taxon>
        <taxon>asterids</taxon>
        <taxon>campanulids</taxon>
        <taxon>Asterales</taxon>
        <taxon>Asteraceae</taxon>
        <taxon>Asteroideae</taxon>
        <taxon>Anthemideae</taxon>
        <taxon>Anthemidinae</taxon>
        <taxon>Tanacetum</taxon>
    </lineage>
</organism>
<feature type="domain" description="Integrase catalytic" evidence="2">
    <location>
        <begin position="296"/>
        <end position="477"/>
    </location>
</feature>
<dbReference type="EMBL" id="BKCJ010000751">
    <property type="protein sequence ID" value="GEU35946.1"/>
    <property type="molecule type" value="Genomic_DNA"/>
</dbReference>
<protein>
    <recommendedName>
        <fullName evidence="2">Integrase catalytic domain-containing protein</fullName>
    </recommendedName>
</protein>
<gene>
    <name evidence="3" type="ORF">Tci_007924</name>
</gene>
<dbReference type="PANTHER" id="PTHR42648:SF32">
    <property type="entry name" value="RIBONUCLEASE H-LIKE DOMAIN, GAG-PRE-INTEGRASE DOMAIN PROTEIN-RELATED"/>
    <property type="match status" value="1"/>
</dbReference>
<reference evidence="3" key="1">
    <citation type="journal article" date="2019" name="Sci. Rep.">
        <title>Draft genome of Tanacetum cinerariifolium, the natural source of mosquito coil.</title>
        <authorList>
            <person name="Yamashiro T."/>
            <person name="Shiraishi A."/>
            <person name="Satake H."/>
            <person name="Nakayama K."/>
        </authorList>
    </citation>
    <scope>NUCLEOTIDE SEQUENCE</scope>
</reference>
<evidence type="ECO:0000259" key="2">
    <source>
        <dbReference type="PROSITE" id="PS50994"/>
    </source>
</evidence>
<accession>A0A6L2JG88</accession>
<dbReference type="Gene3D" id="3.30.420.10">
    <property type="entry name" value="Ribonuclease H-like superfamily/Ribonuclease H"/>
    <property type="match status" value="1"/>
</dbReference>
<dbReference type="PROSITE" id="PS50994">
    <property type="entry name" value="INTEGRASE"/>
    <property type="match status" value="1"/>
</dbReference>
<name>A0A6L2JG88_TANCI</name>
<feature type="compositionally biased region" description="Basic and acidic residues" evidence="1">
    <location>
        <begin position="516"/>
        <end position="534"/>
    </location>
</feature>
<dbReference type="InterPro" id="IPR001584">
    <property type="entry name" value="Integrase_cat-core"/>
</dbReference>
<dbReference type="InterPro" id="IPR012337">
    <property type="entry name" value="RNaseH-like_sf"/>
</dbReference>
<dbReference type="GO" id="GO:0015074">
    <property type="term" value="P:DNA integration"/>
    <property type="evidence" value="ECO:0007669"/>
    <property type="project" value="InterPro"/>
</dbReference>
<dbReference type="InterPro" id="IPR036875">
    <property type="entry name" value="Znf_CCHC_sf"/>
</dbReference>
<evidence type="ECO:0000313" key="3">
    <source>
        <dbReference type="EMBL" id="GEU35946.1"/>
    </source>
</evidence>
<dbReference type="Pfam" id="PF25597">
    <property type="entry name" value="SH3_retrovirus"/>
    <property type="match status" value="1"/>
</dbReference>
<evidence type="ECO:0000256" key="1">
    <source>
        <dbReference type="SAM" id="MobiDB-lite"/>
    </source>
</evidence>
<dbReference type="InterPro" id="IPR057670">
    <property type="entry name" value="SH3_retrovirus"/>
</dbReference>
<dbReference type="SUPFAM" id="SSF57756">
    <property type="entry name" value="Retrovirus zinc finger-like domains"/>
    <property type="match status" value="1"/>
</dbReference>
<dbReference type="InterPro" id="IPR039537">
    <property type="entry name" value="Retrotran_Ty1/copia-like"/>
</dbReference>
<dbReference type="GO" id="GO:0003676">
    <property type="term" value="F:nucleic acid binding"/>
    <property type="evidence" value="ECO:0007669"/>
    <property type="project" value="InterPro"/>
</dbReference>
<comment type="caution">
    <text evidence="3">The sequence shown here is derived from an EMBL/GenBank/DDBJ whole genome shotgun (WGS) entry which is preliminary data.</text>
</comment>
<dbReference type="InterPro" id="IPR036397">
    <property type="entry name" value="RNaseH_sf"/>
</dbReference>
<proteinExistence type="predicted"/>
<dbReference type="PANTHER" id="PTHR42648">
    <property type="entry name" value="TRANSPOSASE, PUTATIVE-RELATED"/>
    <property type="match status" value="1"/>
</dbReference>
<dbReference type="SUPFAM" id="SSF53098">
    <property type="entry name" value="Ribonuclease H-like"/>
    <property type="match status" value="1"/>
</dbReference>